<feature type="transmembrane region" description="Helical" evidence="1">
    <location>
        <begin position="29"/>
        <end position="49"/>
    </location>
</feature>
<name>A0A2I0SB33_9ACTN</name>
<dbReference type="EMBL" id="PJOS01000213">
    <property type="protein sequence ID" value="PKT67129.1"/>
    <property type="molecule type" value="Genomic_DNA"/>
</dbReference>
<keyword evidence="1" id="KW-0472">Membrane</keyword>
<keyword evidence="3" id="KW-1185">Reference proteome</keyword>
<dbReference type="Proteomes" id="UP000236178">
    <property type="component" value="Unassembled WGS sequence"/>
</dbReference>
<proteinExistence type="predicted"/>
<evidence type="ECO:0000313" key="2">
    <source>
        <dbReference type="EMBL" id="PKT67129.1"/>
    </source>
</evidence>
<evidence type="ECO:0000256" key="1">
    <source>
        <dbReference type="SAM" id="Phobius"/>
    </source>
</evidence>
<dbReference type="OrthoDB" id="3634279at2"/>
<organism evidence="2 3">
    <name type="scientific">Streptomyces populi</name>
    <dbReference type="NCBI Taxonomy" id="2058924"/>
    <lineage>
        <taxon>Bacteria</taxon>
        <taxon>Bacillati</taxon>
        <taxon>Actinomycetota</taxon>
        <taxon>Actinomycetes</taxon>
        <taxon>Kitasatosporales</taxon>
        <taxon>Streptomycetaceae</taxon>
        <taxon>Streptomyces</taxon>
    </lineage>
</organism>
<dbReference type="AlphaFoldDB" id="A0A2I0SB33"/>
<comment type="caution">
    <text evidence="2">The sequence shown here is derived from an EMBL/GenBank/DDBJ whole genome shotgun (WGS) entry which is preliminary data.</text>
</comment>
<evidence type="ECO:0000313" key="3">
    <source>
        <dbReference type="Proteomes" id="UP000236178"/>
    </source>
</evidence>
<sequence>MDGFGKYWGWIIFAVLIAGWLSFDFGPVVLLVLSGISAFYFFFNVPVWCGAEGRGGSCRNNSHGALMGCHLRQHKFQKLKMIFWSARWARLRQELFQNATTTLASLGGILAVTSGVAATLQPLFGGGW</sequence>
<gene>
    <name evidence="2" type="ORF">CW362_42155</name>
</gene>
<reference evidence="2 3" key="1">
    <citation type="submission" date="2017-12" db="EMBL/GenBank/DDBJ databases">
        <title>Streptomyces populusis sp. nov., a novel endophytic actinobacterium isolated from stems of Populus adenopoda Maxim.</title>
        <authorList>
            <person name="Wang Z."/>
        </authorList>
    </citation>
    <scope>NUCLEOTIDE SEQUENCE [LARGE SCALE GENOMIC DNA]</scope>
    <source>
        <strain evidence="2 3">A249</strain>
    </source>
</reference>
<dbReference type="RefSeq" id="WP_103554876.1">
    <property type="nucleotide sequence ID" value="NZ_JBHJSK010000037.1"/>
</dbReference>
<keyword evidence="1" id="KW-1133">Transmembrane helix</keyword>
<feature type="transmembrane region" description="Helical" evidence="1">
    <location>
        <begin position="7"/>
        <end position="23"/>
    </location>
</feature>
<accession>A0A2I0SB33</accession>
<keyword evidence="1" id="KW-0812">Transmembrane</keyword>
<protein>
    <submittedName>
        <fullName evidence="2">Uncharacterized protein</fullName>
    </submittedName>
</protein>